<reference evidence="7 8" key="1">
    <citation type="submission" date="2017-01" db="EMBL/GenBank/DDBJ databases">
        <title>The recent genome duplication of the halophilic yeast Hortaea werneckii: insights from long-read sequencing.</title>
        <authorList>
            <person name="Sinha S."/>
            <person name="Flibotte S."/>
            <person name="Neira M."/>
            <person name="Lenassi M."/>
            <person name="Gostincar C."/>
            <person name="Stajich J.E."/>
            <person name="Nislow C.E."/>
        </authorList>
    </citation>
    <scope>NUCLEOTIDE SEQUENCE [LARGE SCALE GENOMIC DNA]</scope>
    <source>
        <strain evidence="7 8">EXF-2000</strain>
    </source>
</reference>
<proteinExistence type="predicted"/>
<dbReference type="InterPro" id="IPR013882">
    <property type="entry name" value="Ctp1_C"/>
</dbReference>
<keyword evidence="3" id="KW-0539">Nucleus</keyword>
<evidence type="ECO:0000256" key="3">
    <source>
        <dbReference type="ARBA" id="ARBA00023242"/>
    </source>
</evidence>
<feature type="coiled-coil region" evidence="4">
    <location>
        <begin position="47"/>
        <end position="100"/>
    </location>
</feature>
<comment type="caution">
    <text evidence="7">The sequence shown here is derived from an EMBL/GenBank/DDBJ whole genome shotgun (WGS) entry which is preliminary data.</text>
</comment>
<dbReference type="GO" id="GO:0006281">
    <property type="term" value="P:DNA repair"/>
    <property type="evidence" value="ECO:0007669"/>
    <property type="project" value="InterPro"/>
</dbReference>
<dbReference type="GO" id="GO:0005634">
    <property type="term" value="C:nucleus"/>
    <property type="evidence" value="ECO:0007669"/>
    <property type="project" value="UniProtKB-SubCell"/>
</dbReference>
<evidence type="ECO:0000259" key="6">
    <source>
        <dbReference type="Pfam" id="PF08573"/>
    </source>
</evidence>
<evidence type="ECO:0000313" key="8">
    <source>
        <dbReference type="Proteomes" id="UP000194280"/>
    </source>
</evidence>
<feature type="region of interest" description="Disordered" evidence="5">
    <location>
        <begin position="1"/>
        <end position="37"/>
    </location>
</feature>
<keyword evidence="2" id="KW-0227">DNA damage</keyword>
<feature type="region of interest" description="Disordered" evidence="5">
    <location>
        <begin position="438"/>
        <end position="567"/>
    </location>
</feature>
<feature type="compositionally biased region" description="Basic residues" evidence="5">
    <location>
        <begin position="248"/>
        <end position="264"/>
    </location>
</feature>
<feature type="compositionally biased region" description="Polar residues" evidence="5">
    <location>
        <begin position="488"/>
        <end position="515"/>
    </location>
</feature>
<evidence type="ECO:0000256" key="2">
    <source>
        <dbReference type="ARBA" id="ARBA00022763"/>
    </source>
</evidence>
<accession>A0A1Z5T4D3</accession>
<evidence type="ECO:0000256" key="5">
    <source>
        <dbReference type="SAM" id="MobiDB-lite"/>
    </source>
</evidence>
<feature type="compositionally biased region" description="Polar residues" evidence="5">
    <location>
        <begin position="16"/>
        <end position="25"/>
    </location>
</feature>
<dbReference type="STRING" id="1157616.A0A1Z5T4D3"/>
<dbReference type="Pfam" id="PF08573">
    <property type="entry name" value="SAE2"/>
    <property type="match status" value="1"/>
</dbReference>
<keyword evidence="4" id="KW-0175">Coiled coil</keyword>
<dbReference type="Proteomes" id="UP000194280">
    <property type="component" value="Unassembled WGS sequence"/>
</dbReference>
<keyword evidence="8" id="KW-1185">Reference proteome</keyword>
<dbReference type="AlphaFoldDB" id="A0A1Z5T4D3"/>
<evidence type="ECO:0000256" key="4">
    <source>
        <dbReference type="SAM" id="Coils"/>
    </source>
</evidence>
<feature type="compositionally biased region" description="Polar residues" evidence="5">
    <location>
        <begin position="448"/>
        <end position="460"/>
    </location>
</feature>
<protein>
    <recommendedName>
        <fullName evidence="6">DNA endonuclease activator Ctp1 C-terminal domain-containing protein</fullName>
    </recommendedName>
</protein>
<sequence>MASGGVWQESRRGLVESQQSATAQSPRLHDQQGASSKSPWAILGARIDELEAQNATLQSWLESVSKQTGTSSKAGPAGEYEALLERYSNLERRYESLKREHQKCAPYVKKATQKYNEAKDSARQWKAYFDKVRAAKEAKNRANVNHVQPSNEQEINATNTEEVTPRPQAHAVFGLAGPQQDTAHHLAAQPRSDEVQAHDNWSSSRTMRITSSQTTEFGSDHLDGRPSRLRAMEEPESDFEPIMVSARSLKRKRDVSPRAPRRIKRESCSPNSPVEIKSEEYSSQALLRPQVPRQDTSDLDNLSNMYRTPRRRRMHNRAVSEEVIAPPKLSAETSSLSDGVAPGDGLPAWPQEMRDLVNTKHHEDAVDELSQVLQPISNNIVAKLPSVVRHSRSDKNSVDKVKLLSEDGEHTQERPNEIAMHDKDVSKTLANRRLESMLNEPVPDLQPLSRTPQLGPSGSRSVRKPPTPASDGRLSMQSDKESSKHRLSATSFHTPGTNAGRSFQSPRQLDYQIQSRAVFEPYRTPFGAPKRDEKSRSPKKRAKPSDKAMHGAGESPPPLRPEDEGLRNKPLTALRLEDFRINPKYMGSDFAFSETFRGREQRRCLKGCTKPECCGGGLLHAAEAAGLSGSGKSDAELLEEHLGPNWQEIIGAFTHERRTKLLEEARTAQFANRYGKHRHAFERRSTPPGFWRTEFPTTQEEAADRAKAQELTKQKVEERWREAMREGDGMWLFRDE</sequence>
<organism evidence="7 8">
    <name type="scientific">Hortaea werneckii EXF-2000</name>
    <dbReference type="NCBI Taxonomy" id="1157616"/>
    <lineage>
        <taxon>Eukaryota</taxon>
        <taxon>Fungi</taxon>
        <taxon>Dikarya</taxon>
        <taxon>Ascomycota</taxon>
        <taxon>Pezizomycotina</taxon>
        <taxon>Dothideomycetes</taxon>
        <taxon>Dothideomycetidae</taxon>
        <taxon>Mycosphaerellales</taxon>
        <taxon>Teratosphaeriaceae</taxon>
        <taxon>Hortaea</taxon>
    </lineage>
</organism>
<gene>
    <name evidence="7" type="ORF">BTJ68_10155</name>
</gene>
<evidence type="ECO:0000313" key="7">
    <source>
        <dbReference type="EMBL" id="OTA30917.1"/>
    </source>
</evidence>
<dbReference type="EMBL" id="MUNK01000126">
    <property type="protein sequence ID" value="OTA30917.1"/>
    <property type="molecule type" value="Genomic_DNA"/>
</dbReference>
<dbReference type="InParanoid" id="A0A1Z5T4D3"/>
<feature type="region of interest" description="Disordered" evidence="5">
    <location>
        <begin position="248"/>
        <end position="282"/>
    </location>
</feature>
<dbReference type="VEuPathDB" id="FungiDB:BTJ68_10155"/>
<feature type="domain" description="DNA endonuclease activator Ctp1 C-terminal" evidence="6">
    <location>
        <begin position="591"/>
        <end position="700"/>
    </location>
</feature>
<comment type="subcellular location">
    <subcellularLocation>
        <location evidence="1">Nucleus</location>
    </subcellularLocation>
</comment>
<name>A0A1Z5T4D3_HORWE</name>
<dbReference type="OrthoDB" id="5801062at2759"/>
<evidence type="ECO:0000256" key="1">
    <source>
        <dbReference type="ARBA" id="ARBA00004123"/>
    </source>
</evidence>